<comment type="caution">
    <text evidence="1">The sequence shown here is derived from an EMBL/GenBank/DDBJ whole genome shotgun (WGS) entry which is preliminary data.</text>
</comment>
<sequence>MPAHLGVIAAVRDRLRTLADPAAAAPMRRYMKSELPFHGVRADTRRRAFREIFAAFPMDDPITWEDTVRTMWRVATHREERYAAVDLTGHPLYRKFQTPPVTALYEDLIVAGGWWDYVDELAIRRVGPLLRSHPGRVRPIVISWALTGDVWLRRSAIICQVGAKGETDPGLLFASIEPNLSHKGYFIRKAIGWSLREYAKTDPDAVRTFVTKHSEVLSALSRREALRHLERYEDPLSGEESIS</sequence>
<protein>
    <submittedName>
        <fullName evidence="1">DNA alkylation repair protein</fullName>
    </submittedName>
</protein>
<name>A0ABP7G8Z7_9ACTN</name>
<dbReference type="RefSeq" id="WP_344975021.1">
    <property type="nucleotide sequence ID" value="NZ_BAABDD010000027.1"/>
</dbReference>
<evidence type="ECO:0000313" key="2">
    <source>
        <dbReference type="Proteomes" id="UP001500908"/>
    </source>
</evidence>
<dbReference type="Gene3D" id="1.25.10.90">
    <property type="match status" value="1"/>
</dbReference>
<proteinExistence type="predicted"/>
<gene>
    <name evidence="1" type="ORF">GCM10022402_41170</name>
</gene>
<dbReference type="Proteomes" id="UP001500908">
    <property type="component" value="Unassembled WGS sequence"/>
</dbReference>
<accession>A0ABP7G8Z7</accession>
<dbReference type="PANTHER" id="PTHR34070">
    <property type="entry name" value="ARMADILLO-TYPE FOLD"/>
    <property type="match status" value="1"/>
</dbReference>
<dbReference type="InterPro" id="IPR016024">
    <property type="entry name" value="ARM-type_fold"/>
</dbReference>
<dbReference type="SUPFAM" id="SSF48371">
    <property type="entry name" value="ARM repeat"/>
    <property type="match status" value="1"/>
</dbReference>
<evidence type="ECO:0000313" key="1">
    <source>
        <dbReference type="EMBL" id="GAA3758908.1"/>
    </source>
</evidence>
<keyword evidence="2" id="KW-1185">Reference proteome</keyword>
<dbReference type="PANTHER" id="PTHR34070:SF1">
    <property type="entry name" value="DNA ALKYLATION REPAIR PROTEIN"/>
    <property type="match status" value="1"/>
</dbReference>
<organism evidence="1 2">
    <name type="scientific">Salinactinospora qingdaonensis</name>
    <dbReference type="NCBI Taxonomy" id="702744"/>
    <lineage>
        <taxon>Bacteria</taxon>
        <taxon>Bacillati</taxon>
        <taxon>Actinomycetota</taxon>
        <taxon>Actinomycetes</taxon>
        <taxon>Streptosporangiales</taxon>
        <taxon>Nocardiopsidaceae</taxon>
        <taxon>Salinactinospora</taxon>
    </lineage>
</organism>
<dbReference type="InterPro" id="IPR014825">
    <property type="entry name" value="DNA_alkylation"/>
</dbReference>
<reference evidence="2" key="1">
    <citation type="journal article" date="2019" name="Int. J. Syst. Evol. Microbiol.">
        <title>The Global Catalogue of Microorganisms (GCM) 10K type strain sequencing project: providing services to taxonomists for standard genome sequencing and annotation.</title>
        <authorList>
            <consortium name="The Broad Institute Genomics Platform"/>
            <consortium name="The Broad Institute Genome Sequencing Center for Infectious Disease"/>
            <person name="Wu L."/>
            <person name="Ma J."/>
        </authorList>
    </citation>
    <scope>NUCLEOTIDE SEQUENCE [LARGE SCALE GENOMIC DNA]</scope>
    <source>
        <strain evidence="2">JCM 17137</strain>
    </source>
</reference>
<dbReference type="EMBL" id="BAABDD010000027">
    <property type="protein sequence ID" value="GAA3758908.1"/>
    <property type="molecule type" value="Genomic_DNA"/>
</dbReference>
<dbReference type="CDD" id="cd07064">
    <property type="entry name" value="AlkD_like_1"/>
    <property type="match status" value="1"/>
</dbReference>
<dbReference type="Pfam" id="PF08713">
    <property type="entry name" value="DNA_alkylation"/>
    <property type="match status" value="1"/>
</dbReference>